<organism evidence="2 3">
    <name type="scientific">Halogranum salarium B-1</name>
    <dbReference type="NCBI Taxonomy" id="1210908"/>
    <lineage>
        <taxon>Archaea</taxon>
        <taxon>Methanobacteriati</taxon>
        <taxon>Methanobacteriota</taxon>
        <taxon>Stenosarchaea group</taxon>
        <taxon>Halobacteria</taxon>
        <taxon>Halobacteriales</taxon>
        <taxon>Haloferacaceae</taxon>
    </lineage>
</organism>
<dbReference type="SUPFAM" id="SSF53335">
    <property type="entry name" value="S-adenosyl-L-methionine-dependent methyltransferases"/>
    <property type="match status" value="1"/>
</dbReference>
<name>J3JF95_9EURY</name>
<evidence type="ECO:0000313" key="2">
    <source>
        <dbReference type="EMBL" id="EJN59059.1"/>
    </source>
</evidence>
<dbReference type="GO" id="GO:0032259">
    <property type="term" value="P:methylation"/>
    <property type="evidence" value="ECO:0007669"/>
    <property type="project" value="UniProtKB-KW"/>
</dbReference>
<dbReference type="GO" id="GO:0008757">
    <property type="term" value="F:S-adenosylmethionine-dependent methyltransferase activity"/>
    <property type="evidence" value="ECO:0007669"/>
    <property type="project" value="InterPro"/>
</dbReference>
<dbReference type="AlphaFoldDB" id="J3JF95"/>
<dbReference type="CDD" id="cd02440">
    <property type="entry name" value="AdoMet_MTases"/>
    <property type="match status" value="1"/>
</dbReference>
<proteinExistence type="predicted"/>
<dbReference type="InterPro" id="IPR013216">
    <property type="entry name" value="Methyltransf_11"/>
</dbReference>
<gene>
    <name evidence="2" type="ORF">HSB1_24800</name>
</gene>
<dbReference type="Gene3D" id="3.40.50.150">
    <property type="entry name" value="Vaccinia Virus protein VP39"/>
    <property type="match status" value="1"/>
</dbReference>
<dbReference type="InterPro" id="IPR029063">
    <property type="entry name" value="SAM-dependent_MTases_sf"/>
</dbReference>
<dbReference type="EMBL" id="ALJD01000006">
    <property type="protein sequence ID" value="EJN59059.1"/>
    <property type="molecule type" value="Genomic_DNA"/>
</dbReference>
<keyword evidence="2" id="KW-0808">Transferase</keyword>
<dbReference type="RefSeq" id="WP_009374918.1">
    <property type="nucleotide sequence ID" value="NZ_ALJD01000006.1"/>
</dbReference>
<reference evidence="2 3" key="1">
    <citation type="journal article" date="2012" name="J. Bacteriol.">
        <title>Draft Genome Sequence of the Extremely Halophilic Archaeon Halogranum salarium B-1T.</title>
        <authorList>
            <person name="Kim K.K."/>
            <person name="Lee K.C."/>
            <person name="Lee J.S."/>
        </authorList>
    </citation>
    <scope>NUCLEOTIDE SEQUENCE [LARGE SCALE GENOMIC DNA]</scope>
    <source>
        <strain evidence="2 3">B-1</strain>
    </source>
</reference>
<dbReference type="Pfam" id="PF08241">
    <property type="entry name" value="Methyltransf_11"/>
    <property type="match status" value="1"/>
</dbReference>
<comment type="caution">
    <text evidence="2">The sequence shown here is derived from an EMBL/GenBank/DDBJ whole genome shotgun (WGS) entry which is preliminary data.</text>
</comment>
<evidence type="ECO:0000259" key="1">
    <source>
        <dbReference type="Pfam" id="PF08241"/>
    </source>
</evidence>
<sequence>MDDFLATNRDHWDEMAELHPGTEFYDVESFVGGETSLMDLEREELADVVDDDTSLLHLQCHFGMDTLSWAREGATVTGIDFSSKAIETARELRDEVGIDEERARFVESNLYELPAVLDDAYDVVFTSYGVIFWLPDLTRWAEVVDHFLTPGGTFYMAEIHPFFGMSEEVGEDDWIRLPYDYSGDEPMVVDEEGSYADEEAAVQQTQTYEWNHGVGDVVTALVDAGLEVEYLREFQKSTYKRFDGMVEGDDGWWRLPDGPEIPMTLSVRATKPEGN</sequence>
<keyword evidence="2" id="KW-0489">Methyltransferase</keyword>
<dbReference type="OrthoDB" id="57427at2157"/>
<dbReference type="eggNOG" id="arCOG01792">
    <property type="taxonomic scope" value="Archaea"/>
</dbReference>
<evidence type="ECO:0000313" key="3">
    <source>
        <dbReference type="Proteomes" id="UP000007813"/>
    </source>
</evidence>
<accession>J3JF95</accession>
<dbReference type="PATRIC" id="fig|1210908.3.peg.2376"/>
<dbReference type="Proteomes" id="UP000007813">
    <property type="component" value="Unassembled WGS sequence"/>
</dbReference>
<protein>
    <submittedName>
        <fullName evidence="2">Methyltransferase type 11</fullName>
    </submittedName>
</protein>
<feature type="domain" description="Methyltransferase type 11" evidence="1">
    <location>
        <begin position="57"/>
        <end position="155"/>
    </location>
</feature>